<dbReference type="AlphaFoldDB" id="A0A0M3HUU0"/>
<dbReference type="Proteomes" id="UP000036681">
    <property type="component" value="Unplaced"/>
</dbReference>
<dbReference type="WBParaSite" id="ALUE_0000661101-mRNA-1">
    <property type="protein sequence ID" value="ALUE_0000661101-mRNA-1"/>
    <property type="gene ID" value="ALUE_0000661101"/>
</dbReference>
<keyword evidence="1" id="KW-1185">Reference proteome</keyword>
<protein>
    <submittedName>
        <fullName evidence="2">VASt domain-containing protein</fullName>
    </submittedName>
</protein>
<evidence type="ECO:0000313" key="2">
    <source>
        <dbReference type="WBParaSite" id="ALUE_0000661101-mRNA-1"/>
    </source>
</evidence>
<organism evidence="1 2">
    <name type="scientific">Ascaris lumbricoides</name>
    <name type="common">Giant roundworm</name>
    <dbReference type="NCBI Taxonomy" id="6252"/>
    <lineage>
        <taxon>Eukaryota</taxon>
        <taxon>Metazoa</taxon>
        <taxon>Ecdysozoa</taxon>
        <taxon>Nematoda</taxon>
        <taxon>Chromadorea</taxon>
        <taxon>Rhabditida</taxon>
        <taxon>Spirurina</taxon>
        <taxon>Ascaridomorpha</taxon>
        <taxon>Ascaridoidea</taxon>
        <taxon>Ascarididae</taxon>
        <taxon>Ascaris</taxon>
    </lineage>
</organism>
<evidence type="ECO:0000313" key="1">
    <source>
        <dbReference type="Proteomes" id="UP000036681"/>
    </source>
</evidence>
<accession>A0A0M3HUU0</accession>
<reference evidence="2" key="1">
    <citation type="submission" date="2017-02" db="UniProtKB">
        <authorList>
            <consortium name="WormBaseParasite"/>
        </authorList>
    </citation>
    <scope>IDENTIFICATION</scope>
</reference>
<name>A0A0M3HUU0_ASCLU</name>
<sequence length="238" mass="26545">NFYECFKTSESLVFNNKRAAVEISVNSEFVQPTLAWYRRSVNGSSLQSNTLDVVLRSELPERDDNNALSESVGEESSSTSLNTLSQIALSTSWLSSLAAATDSPSVTSFPHEGIENQVTFLNDGNEWANVFAGLQHSAFSVPNFLKVVAAFKRENIALNGAHRITVVYEANSTLLEEFGDFFGFDGARYHAENGVVEVKMTSNFAISNIFWRRIANDVLLYLNEHKKTRFHDIIAVIF</sequence>
<proteinExistence type="predicted"/>